<evidence type="ECO:0000256" key="4">
    <source>
        <dbReference type="ARBA" id="ARBA00022842"/>
    </source>
</evidence>
<reference evidence="8 9" key="1">
    <citation type="submission" date="2019-06" db="EMBL/GenBank/DDBJ databases">
        <title>Genomic Encyclopedia of Type Strains, Phase IV (KMG-V): Genome sequencing to study the core and pangenomes of soil and plant-associated prokaryotes.</title>
        <authorList>
            <person name="Whitman W."/>
        </authorList>
    </citation>
    <scope>NUCLEOTIDE SEQUENCE [LARGE SCALE GENOMIC DNA]</scope>
    <source>
        <strain evidence="8 9">BR 11622</strain>
    </source>
</reference>
<dbReference type="SMART" id="SM00316">
    <property type="entry name" value="S1"/>
    <property type="match status" value="1"/>
</dbReference>
<dbReference type="RefSeq" id="WP_145729438.1">
    <property type="nucleotide sequence ID" value="NZ_VITR01000001.1"/>
</dbReference>
<feature type="domain" description="S1 motif" evidence="7">
    <location>
        <begin position="44"/>
        <end position="135"/>
    </location>
</feature>
<dbReference type="GO" id="GO:0005737">
    <property type="term" value="C:cytoplasm"/>
    <property type="evidence" value="ECO:0007669"/>
    <property type="project" value="TreeGrafter"/>
</dbReference>
<dbReference type="InterPro" id="IPR003029">
    <property type="entry name" value="S1_domain"/>
</dbReference>
<dbReference type="GO" id="GO:0046872">
    <property type="term" value="F:metal ion binding"/>
    <property type="evidence" value="ECO:0007669"/>
    <property type="project" value="UniProtKB-KW"/>
</dbReference>
<keyword evidence="2" id="KW-0479">Metal-binding</keyword>
<evidence type="ECO:0000313" key="8">
    <source>
        <dbReference type="EMBL" id="TWB46175.1"/>
    </source>
</evidence>
<evidence type="ECO:0000259" key="7">
    <source>
        <dbReference type="PROSITE" id="PS50126"/>
    </source>
</evidence>
<dbReference type="CDD" id="cd04453">
    <property type="entry name" value="S1_RNase_E"/>
    <property type="match status" value="1"/>
</dbReference>
<dbReference type="InterPro" id="IPR019307">
    <property type="entry name" value="RNA-bd_AU-1/RNase_E/G"/>
</dbReference>
<dbReference type="AlphaFoldDB" id="A0A560HIA6"/>
<dbReference type="SUPFAM" id="SSF50249">
    <property type="entry name" value="Nucleic acid-binding proteins"/>
    <property type="match status" value="1"/>
</dbReference>
<dbReference type="GO" id="GO:0016787">
    <property type="term" value="F:hydrolase activity"/>
    <property type="evidence" value="ECO:0007669"/>
    <property type="project" value="UniProtKB-KW"/>
</dbReference>
<keyword evidence="5" id="KW-0694">RNA-binding</keyword>
<dbReference type="GO" id="GO:0004540">
    <property type="term" value="F:RNA nuclease activity"/>
    <property type="evidence" value="ECO:0007669"/>
    <property type="project" value="InterPro"/>
</dbReference>
<keyword evidence="9" id="KW-1185">Reference proteome</keyword>
<dbReference type="Proteomes" id="UP000315751">
    <property type="component" value="Unassembled WGS sequence"/>
</dbReference>
<dbReference type="GO" id="GO:0003723">
    <property type="term" value="F:RNA binding"/>
    <property type="evidence" value="ECO:0007669"/>
    <property type="project" value="UniProtKB-KW"/>
</dbReference>
<dbReference type="OrthoDB" id="9804278at2"/>
<keyword evidence="4" id="KW-0460">Magnesium</keyword>
<evidence type="ECO:0000313" key="9">
    <source>
        <dbReference type="Proteomes" id="UP000315751"/>
    </source>
</evidence>
<dbReference type="Gene3D" id="2.40.50.140">
    <property type="entry name" value="Nucleic acid-binding proteins"/>
    <property type="match status" value="1"/>
</dbReference>
<dbReference type="InterPro" id="IPR004659">
    <property type="entry name" value="RNase_E/G"/>
</dbReference>
<accession>A0A560HIA6</accession>
<protein>
    <submittedName>
        <fullName evidence="8">Ribonuclease E/ribonuclease G</fullName>
    </submittedName>
</protein>
<dbReference type="InterPro" id="IPR012340">
    <property type="entry name" value="NA-bd_OB-fold"/>
</dbReference>
<evidence type="ECO:0000256" key="5">
    <source>
        <dbReference type="ARBA" id="ARBA00022884"/>
    </source>
</evidence>
<feature type="region of interest" description="Disordered" evidence="6">
    <location>
        <begin position="76"/>
        <end position="107"/>
    </location>
</feature>
<dbReference type="PROSITE" id="PS50126">
    <property type="entry name" value="S1"/>
    <property type="match status" value="1"/>
</dbReference>
<evidence type="ECO:0000256" key="2">
    <source>
        <dbReference type="ARBA" id="ARBA00022723"/>
    </source>
</evidence>
<dbReference type="PANTHER" id="PTHR30001">
    <property type="entry name" value="RIBONUCLEASE"/>
    <property type="match status" value="1"/>
</dbReference>
<dbReference type="PANTHER" id="PTHR30001:SF0">
    <property type="entry name" value="RIBONUCLEASE G"/>
    <property type="match status" value="1"/>
</dbReference>
<evidence type="ECO:0000256" key="3">
    <source>
        <dbReference type="ARBA" id="ARBA00022801"/>
    </source>
</evidence>
<dbReference type="GO" id="GO:0006364">
    <property type="term" value="P:rRNA processing"/>
    <property type="evidence" value="ECO:0007669"/>
    <property type="project" value="TreeGrafter"/>
</dbReference>
<name>A0A560HIA6_9PROT</name>
<organism evidence="8 9">
    <name type="scientific">Nitrospirillum amazonense</name>
    <dbReference type="NCBI Taxonomy" id="28077"/>
    <lineage>
        <taxon>Bacteria</taxon>
        <taxon>Pseudomonadati</taxon>
        <taxon>Pseudomonadota</taxon>
        <taxon>Alphaproteobacteria</taxon>
        <taxon>Rhodospirillales</taxon>
        <taxon>Azospirillaceae</taxon>
        <taxon>Nitrospirillum</taxon>
    </lineage>
</organism>
<sequence length="446" mass="46122">MARDLHIDITAPAQGPALRRAAVLTDGVLSDLYIDRADRPTLAGAVIRGRVTRIVAGMNAAFVDIGTGRDGLLPGADVRLPQADKHGGGGKGEPKDRPAVRPQGPIGTSLRAGQTVIVQVKADPVAAKGALLSMDVALPGRFLVHTPLAAGIHVSKRLGQGASAAAERARLTTVVRDAVPAGGRGGPGGWAGGWIVRAAAAAVPAVWLAQEAEALALDWRGVARAGDGPPAVLLPAPHAGIRALMEQTGQPVDAILVDDRAASGQDLYAELRRWCDDRAGDLLPVLKRASTGLPLFDGGDLDGAIAKLLRPRVPLFGAKAGGATGSLVIERTEALTVIDVNGGEKGDPLAVNLAAVPEIARQLRLRNVGGIVVVDFINLSRPPDRERLILALTGAVADDPGNTQVYGMSRLGLVEMTRQRRGPSLLDLVTPDVSAPGVLPDDDALM</sequence>
<comment type="caution">
    <text evidence="8">The sequence shown here is derived from an EMBL/GenBank/DDBJ whole genome shotgun (WGS) entry which is preliminary data.</text>
</comment>
<proteinExistence type="predicted"/>
<keyword evidence="3" id="KW-0378">Hydrolase</keyword>
<dbReference type="Pfam" id="PF10150">
    <property type="entry name" value="RNase_E_G"/>
    <property type="match status" value="1"/>
</dbReference>
<evidence type="ECO:0000256" key="6">
    <source>
        <dbReference type="SAM" id="MobiDB-lite"/>
    </source>
</evidence>
<comment type="cofactor">
    <cofactor evidence="1">
        <name>Mg(2+)</name>
        <dbReference type="ChEBI" id="CHEBI:18420"/>
    </cofactor>
</comment>
<dbReference type="EMBL" id="VITR01000001">
    <property type="protein sequence ID" value="TWB46175.1"/>
    <property type="molecule type" value="Genomic_DNA"/>
</dbReference>
<evidence type="ECO:0000256" key="1">
    <source>
        <dbReference type="ARBA" id="ARBA00001946"/>
    </source>
</evidence>
<gene>
    <name evidence="8" type="ORF">FBZ90_101510</name>
</gene>
<feature type="compositionally biased region" description="Basic and acidic residues" evidence="6">
    <location>
        <begin position="82"/>
        <end position="99"/>
    </location>
</feature>